<feature type="region of interest" description="Disordered" evidence="1">
    <location>
        <begin position="908"/>
        <end position="954"/>
    </location>
</feature>
<accession>A0ABD3E4E6</accession>
<feature type="compositionally biased region" description="Polar residues" evidence="1">
    <location>
        <begin position="209"/>
        <end position="248"/>
    </location>
</feature>
<proteinExistence type="predicted"/>
<dbReference type="EMBL" id="JAVIJP010000007">
    <property type="protein sequence ID" value="KAL3649365.1"/>
    <property type="molecule type" value="Genomic_DNA"/>
</dbReference>
<sequence>MRSDMKIRATVHSTARAPSIEDSEHILDLAGPCTASESSCFKENNNIYKSESPKLCVEPLQMKRKKKFGGYNLRKSLAWDKAFFTEEGVLDPVELSVINGASCNGDEDQGKYGKKDCSSPKTSSLNTMTSTSLTSHKFPTHLGNKSASRCGDCPRPLPSPSLKRQANVNVGKAAGKDFKLPKVPVCSTTMSSILKASCVSHNQITKPDFSIQRNSGSKSFPKSIQNTLSASKPSSLRSARYSDGNSGISSSKRLSSVNLSPVLDDNAKNSCSKMISDIMTPVRPVNSSEAKQESTSFAVPFSRNAHVGGTTMHPSQNQPMKPSGLRMPSPSLSFFSQPKRSVFHDLPTRDKETDVCGSQKPENSRLGDNLRAHKIDNKIPASAISSSKVISSSLERMTSSHVSAVEVIKPNMDRKPMQKIPYISNIRTRELQKIDFELPAESRSHEQVMDDKFSRKAIEGYREEACKPDFHQPQIDPSKDSLDETGKETDKDKNVLRTKERVSEHLGVSQLNGSPFGASARIIEAFKHSQAKAENSYFGSDHLHSYLLNRTAFTELSSDIHTGEVRMENVVFSPSVGGCKNGTDMEPPRNVESNTSDRLLPEKQLCLQNSQQEKNVEKLMFVVPDKKDGSKVMDDTKTASSPSPGKVHDCNFDEDKMTGKIVSTEFNFLDDSLSSENHSSLTDVSFDQDFMSNAIVLSSNPANKNLPTSLHQNTHKTKIDHCSSFPESRTRQGSQENTLGKVTEMGATKQDGSADNQLTSDMALKESESSTNNLRNILDSRSVALQSTEIIVLNEYCVKESELLTLPSSEFEAENVANHNNGSHCENYLNVKCQADVSYVYNAKGRTKGFVTGETGLYLSTSTSPSLSANETPLRDENCNDAYGIRGYTADIIPDLSRVEPFSETNAIEVSGDTDSSFSCLQPKSEHAKGEAESTPTNKNGNGPNDKSRLSVLPQNAIPFSDEWLAAIEAAGEDILTMKSGAVQNSPPDKSIPEPGPYSPEKQSDRSI</sequence>
<dbReference type="InterPro" id="IPR045882">
    <property type="entry name" value="GPT1/2"/>
</dbReference>
<evidence type="ECO:0000256" key="1">
    <source>
        <dbReference type="SAM" id="MobiDB-lite"/>
    </source>
</evidence>
<feature type="compositionally biased region" description="Polar residues" evidence="1">
    <location>
        <begin position="908"/>
        <end position="922"/>
    </location>
</feature>
<dbReference type="PANTHER" id="PTHR33737:SF19">
    <property type="entry name" value="BNAA10G12980D PROTEIN"/>
    <property type="match status" value="1"/>
</dbReference>
<name>A0ABD3E4E6_9LAMI</name>
<protein>
    <submittedName>
        <fullName evidence="2">Uncharacterized protein</fullName>
    </submittedName>
</protein>
<evidence type="ECO:0000313" key="2">
    <source>
        <dbReference type="EMBL" id="KAL3649365.1"/>
    </source>
</evidence>
<reference evidence="3" key="1">
    <citation type="journal article" date="2024" name="IScience">
        <title>Strigolactones Initiate the Formation of Haustorium-like Structures in Castilleja.</title>
        <authorList>
            <person name="Buerger M."/>
            <person name="Peterson D."/>
            <person name="Chory J."/>
        </authorList>
    </citation>
    <scope>NUCLEOTIDE SEQUENCE [LARGE SCALE GENOMIC DNA]</scope>
</reference>
<comment type="caution">
    <text evidence="2">The sequence shown here is derived from an EMBL/GenBank/DDBJ whole genome shotgun (WGS) entry which is preliminary data.</text>
</comment>
<keyword evidence="3" id="KW-1185">Reference proteome</keyword>
<organism evidence="2 3">
    <name type="scientific">Castilleja foliolosa</name>
    <dbReference type="NCBI Taxonomy" id="1961234"/>
    <lineage>
        <taxon>Eukaryota</taxon>
        <taxon>Viridiplantae</taxon>
        <taxon>Streptophyta</taxon>
        <taxon>Embryophyta</taxon>
        <taxon>Tracheophyta</taxon>
        <taxon>Spermatophyta</taxon>
        <taxon>Magnoliopsida</taxon>
        <taxon>eudicotyledons</taxon>
        <taxon>Gunneridae</taxon>
        <taxon>Pentapetalae</taxon>
        <taxon>asterids</taxon>
        <taxon>lamiids</taxon>
        <taxon>Lamiales</taxon>
        <taxon>Orobanchaceae</taxon>
        <taxon>Pedicularideae</taxon>
        <taxon>Castillejinae</taxon>
        <taxon>Castilleja</taxon>
    </lineage>
</organism>
<feature type="region of interest" description="Disordered" evidence="1">
    <location>
        <begin position="629"/>
        <end position="652"/>
    </location>
</feature>
<feature type="region of interest" description="Disordered" evidence="1">
    <location>
        <begin position="106"/>
        <end position="138"/>
    </location>
</feature>
<feature type="region of interest" description="Disordered" evidence="1">
    <location>
        <begin position="978"/>
        <end position="1008"/>
    </location>
</feature>
<dbReference type="AlphaFoldDB" id="A0ABD3E4E6"/>
<feature type="region of interest" description="Disordered" evidence="1">
    <location>
        <begin position="465"/>
        <end position="493"/>
    </location>
</feature>
<feature type="region of interest" description="Disordered" evidence="1">
    <location>
        <begin position="714"/>
        <end position="737"/>
    </location>
</feature>
<feature type="compositionally biased region" description="Basic and acidic residues" evidence="1">
    <location>
        <begin position="108"/>
        <end position="118"/>
    </location>
</feature>
<feature type="compositionally biased region" description="Basic and acidic residues" evidence="1">
    <location>
        <begin position="477"/>
        <end position="493"/>
    </location>
</feature>
<feature type="region of interest" description="Disordered" evidence="1">
    <location>
        <begin position="209"/>
        <end position="253"/>
    </location>
</feature>
<feature type="compositionally biased region" description="Polar residues" evidence="1">
    <location>
        <begin position="934"/>
        <end position="945"/>
    </location>
</feature>
<feature type="compositionally biased region" description="Low complexity" evidence="1">
    <location>
        <begin position="122"/>
        <end position="135"/>
    </location>
</feature>
<gene>
    <name evidence="2" type="ORF">CASFOL_005768</name>
</gene>
<evidence type="ECO:0000313" key="3">
    <source>
        <dbReference type="Proteomes" id="UP001632038"/>
    </source>
</evidence>
<dbReference type="Proteomes" id="UP001632038">
    <property type="component" value="Unassembled WGS sequence"/>
</dbReference>
<feature type="compositionally biased region" description="Polar residues" evidence="1">
    <location>
        <begin position="725"/>
        <end position="737"/>
    </location>
</feature>
<dbReference type="PANTHER" id="PTHR33737">
    <property type="entry name" value="OS05G0121800 PROTEIN"/>
    <property type="match status" value="1"/>
</dbReference>